<keyword evidence="4 7" id="KW-0067">ATP-binding</keyword>
<dbReference type="Gene3D" id="1.20.1060.20">
    <property type="match status" value="1"/>
</dbReference>
<dbReference type="GO" id="GO:0030261">
    <property type="term" value="P:chromosome condensation"/>
    <property type="evidence" value="ECO:0007669"/>
    <property type="project" value="InterPro"/>
</dbReference>
<dbReference type="InterPro" id="IPR003395">
    <property type="entry name" value="RecF/RecN/SMC_N"/>
</dbReference>
<dbReference type="FunFam" id="3.40.50.300:FF:000901">
    <property type="entry name" value="Chromosome partition protein Smc"/>
    <property type="match status" value="1"/>
</dbReference>
<comment type="function">
    <text evidence="7">Required for chromosome condensation and partitioning.</text>
</comment>
<dbReference type="SMART" id="SM00968">
    <property type="entry name" value="SMC_hinge"/>
    <property type="match status" value="1"/>
</dbReference>
<evidence type="ECO:0000313" key="13">
    <source>
        <dbReference type="Proteomes" id="UP001167919"/>
    </source>
</evidence>
<dbReference type="RefSeq" id="WP_128686401.1">
    <property type="nucleotide sequence ID" value="NZ_CP029684.2"/>
</dbReference>
<dbReference type="GO" id="GO:0007059">
    <property type="term" value="P:chromosome segregation"/>
    <property type="evidence" value="ECO:0007669"/>
    <property type="project" value="UniProtKB-UniRule"/>
</dbReference>
<dbReference type="GO" id="GO:0006260">
    <property type="term" value="P:DNA replication"/>
    <property type="evidence" value="ECO:0007669"/>
    <property type="project" value="UniProtKB-UniRule"/>
</dbReference>
<dbReference type="SUPFAM" id="SSF75553">
    <property type="entry name" value="Smc hinge domain"/>
    <property type="match status" value="1"/>
</dbReference>
<evidence type="ECO:0000256" key="4">
    <source>
        <dbReference type="ARBA" id="ARBA00022840"/>
    </source>
</evidence>
<keyword evidence="5 7" id="KW-0175">Coiled coil</keyword>
<dbReference type="Pfam" id="PF06470">
    <property type="entry name" value="SMC_hinge"/>
    <property type="match status" value="1"/>
</dbReference>
<reference evidence="11" key="3">
    <citation type="submission" date="2020-01" db="EMBL/GenBank/DDBJ databases">
        <authorList>
            <person name="Cousin F.J."/>
            <person name="Le Guellec R."/>
            <person name="Cretenet M."/>
        </authorList>
    </citation>
    <scope>NUCLEOTIDE SEQUENCE</scope>
    <source>
        <strain evidence="11">UCMA 15228</strain>
    </source>
</reference>
<evidence type="ECO:0000256" key="6">
    <source>
        <dbReference type="ARBA" id="ARBA00023125"/>
    </source>
</evidence>
<evidence type="ECO:0000256" key="8">
    <source>
        <dbReference type="SAM" id="MobiDB-lite"/>
    </source>
</evidence>
<dbReference type="PANTHER" id="PTHR43977">
    <property type="entry name" value="STRUCTURAL MAINTENANCE OF CHROMOSOMES PROTEIN 3"/>
    <property type="match status" value="1"/>
</dbReference>
<keyword evidence="2 7" id="KW-0963">Cytoplasm</keyword>
<dbReference type="SUPFAM" id="SSF52540">
    <property type="entry name" value="P-loop containing nucleoside triphosphate hydrolases"/>
    <property type="match status" value="1"/>
</dbReference>
<dbReference type="InterPro" id="IPR027417">
    <property type="entry name" value="P-loop_NTPase"/>
</dbReference>
<evidence type="ECO:0000256" key="5">
    <source>
        <dbReference type="ARBA" id="ARBA00023054"/>
    </source>
</evidence>
<evidence type="ECO:0000256" key="3">
    <source>
        <dbReference type="ARBA" id="ARBA00022741"/>
    </source>
</evidence>
<organism evidence="10 13">
    <name type="scientific">Oenococcus sicerae</name>
    <dbReference type="NCBI Taxonomy" id="2203724"/>
    <lineage>
        <taxon>Bacteria</taxon>
        <taxon>Bacillati</taxon>
        <taxon>Bacillota</taxon>
        <taxon>Bacilli</taxon>
        <taxon>Lactobacillales</taxon>
        <taxon>Lactobacillaceae</taxon>
        <taxon>Oenococcus</taxon>
    </lineage>
</organism>
<dbReference type="Proteomes" id="UP001167919">
    <property type="component" value="Unassembled WGS sequence"/>
</dbReference>
<feature type="coiled-coil region" evidence="7">
    <location>
        <begin position="817"/>
        <end position="862"/>
    </location>
</feature>
<gene>
    <name evidence="7 10" type="primary">smc</name>
    <name evidence="11" type="ORF">DLJ48_05010</name>
    <name evidence="10" type="ORF">EVC35_04945</name>
</gene>
<dbReference type="EMBL" id="SDWY01000002">
    <property type="protein sequence ID" value="MDN6900352.1"/>
    <property type="molecule type" value="Genomic_DNA"/>
</dbReference>
<name>A0AAJ1VQM1_9LACO</name>
<keyword evidence="3 7" id="KW-0547">Nucleotide-binding</keyword>
<evidence type="ECO:0000256" key="1">
    <source>
        <dbReference type="ARBA" id="ARBA00004496"/>
    </source>
</evidence>
<dbReference type="GO" id="GO:0005524">
    <property type="term" value="F:ATP binding"/>
    <property type="evidence" value="ECO:0007669"/>
    <property type="project" value="UniProtKB-UniRule"/>
</dbReference>
<dbReference type="GO" id="GO:0005694">
    <property type="term" value="C:chromosome"/>
    <property type="evidence" value="ECO:0007669"/>
    <property type="project" value="InterPro"/>
</dbReference>
<dbReference type="CDD" id="cd03278">
    <property type="entry name" value="ABC_SMC_barmotin"/>
    <property type="match status" value="1"/>
</dbReference>
<feature type="region of interest" description="Disordered" evidence="8">
    <location>
        <begin position="445"/>
        <end position="467"/>
    </location>
</feature>
<dbReference type="InterPro" id="IPR010935">
    <property type="entry name" value="SMC_hinge"/>
</dbReference>
<keyword evidence="12" id="KW-1185">Reference proteome</keyword>
<dbReference type="GO" id="GO:0003677">
    <property type="term" value="F:DNA binding"/>
    <property type="evidence" value="ECO:0007669"/>
    <property type="project" value="UniProtKB-UniRule"/>
</dbReference>
<feature type="compositionally biased region" description="Low complexity" evidence="8">
    <location>
        <begin position="448"/>
        <end position="462"/>
    </location>
</feature>
<dbReference type="Proteomes" id="UP000286907">
    <property type="component" value="Chromosome"/>
</dbReference>
<dbReference type="InterPro" id="IPR011890">
    <property type="entry name" value="SMC_prok"/>
</dbReference>
<dbReference type="GO" id="GO:0016887">
    <property type="term" value="F:ATP hydrolysis activity"/>
    <property type="evidence" value="ECO:0007669"/>
    <property type="project" value="InterPro"/>
</dbReference>
<dbReference type="PIRSF" id="PIRSF005719">
    <property type="entry name" value="SMC"/>
    <property type="match status" value="1"/>
</dbReference>
<evidence type="ECO:0000313" key="10">
    <source>
        <dbReference type="EMBL" id="MDN6900352.1"/>
    </source>
</evidence>
<comment type="similarity">
    <text evidence="7">Belongs to the SMC family.</text>
</comment>
<feature type="binding site" evidence="7">
    <location>
        <begin position="32"/>
        <end position="39"/>
    </location>
    <ligand>
        <name>ATP</name>
        <dbReference type="ChEBI" id="CHEBI:30616"/>
    </ligand>
</feature>
<evidence type="ECO:0000313" key="12">
    <source>
        <dbReference type="Proteomes" id="UP000286907"/>
    </source>
</evidence>
<feature type="coiled-coil region" evidence="7">
    <location>
        <begin position="670"/>
        <end position="788"/>
    </location>
</feature>
<dbReference type="Pfam" id="PF02463">
    <property type="entry name" value="SMC_N"/>
    <property type="match status" value="1"/>
</dbReference>
<evidence type="ECO:0000313" key="11">
    <source>
        <dbReference type="EMBL" id="QAS69927.1"/>
    </source>
</evidence>
<evidence type="ECO:0000256" key="2">
    <source>
        <dbReference type="ARBA" id="ARBA00022490"/>
    </source>
</evidence>
<dbReference type="InterPro" id="IPR036277">
    <property type="entry name" value="SMC_hinge_sf"/>
</dbReference>
<feature type="domain" description="SMC hinge" evidence="9">
    <location>
        <begin position="517"/>
        <end position="636"/>
    </location>
</feature>
<sequence>MKLKSLEIHGFKSFADKTVIDFMPGMTGIVGPNGSGKSNIIEAIRWVMGEQSAKGLRGNTMADVIFGGAKNRSALGRASVTMTIDNSDHYLHSAFDELQVSRRLYRNGDAEYLINGVKSRLKDITDLFVDTGLGRESFSIINQGKVEAIFNAKAEDRRAIIEDVAGVFKYKQNKIKSQNELAQTQANLDRLLDIIKEIADRLQPLESQAAEAQQFLSLRGQFDQLNLVKLGRSKKELVANEQAASSQLVEFQNHIKQTETSLNDAGLQQNQANDQSNQLDLQLSDLNHTIELLTQKYEHVLGENNLRKQKRESLQNDLQRLTTEGKQLNQQLVQLTDRLSALDQQVKTGRQKRSESEKAVKAVTDQLAKDGQLSRQDQLSDLRNRYVQSMQDAASVSNQLLNLDKEKIRHDARLKSLNNDASQLQQHLLDKKALLTKAANASTEKTDASQLEQHAQQSQSQLNAKKTQLSTFEQQRSSLVMRYNQVQIRLESLQNANENLDLFVGVRNLLANRQQFTGLFGTVAELIKVAPEYALAIETALGAGLQNIVVDKQSTAKQAIDFLTQRRLGRVTFLPVESIKMRFLSANIRSQLTAEQDYVDIAASLVKSEVQYRDIVENLLGTTIITKTLDAAFKISKMLNQHYRVVTIDGHIVNAGGSITGGANRHQSGLLSKRAELDRLTGEFDDLKDRGSKANQLITDLQNEIVADEREFVSLRNTIVAKKEAFQLQAGGQKIAEDALVQTEKQLKANQIEIAELVSNAADAAKLRRDLAAKFGNLQNKNDDLAAQINLLETSLADEQSTAHEQNHQLLLAREKLAAVKVQLQADEKNAAELELAKNKLDENLLQNQKQLSALNDRLKENDALVLANAAADDIAGQLGSANEKRDQLTKNRQTVSGKKILLQKQIDQLQLTLRQLLDSKNHVDTKLAAIQSHLSELEQDLIDLGRPNFSQLDLLQAEPLSAISSRLAKLKAELSKHNAVNLAAIDELKTVQERYDFLTGQRDDLVAASANLQTAMKQMDQEVVTRFKRTFDAVAEKFKKTFSDLFAGGQASLELSDPKNLLTSGIEIKVQPPGKKLQRLSLLSGGEKALTAIALLLAILLVHPVPFAILDETEAALDESNVDSFGRFLRDFGANTQFIVITHRQGTMRYANVLYGVTMQEPGVSTMVSVDLEKAGKSLEGAK</sequence>
<evidence type="ECO:0000259" key="9">
    <source>
        <dbReference type="SMART" id="SM00968"/>
    </source>
</evidence>
<comment type="subcellular location">
    <subcellularLocation>
        <location evidence="1 7">Cytoplasm</location>
    </subcellularLocation>
</comment>
<feature type="coiled-coil region" evidence="7">
    <location>
        <begin position="304"/>
        <end position="345"/>
    </location>
</feature>
<dbReference type="NCBIfam" id="TIGR02168">
    <property type="entry name" value="SMC_prok_B"/>
    <property type="match status" value="1"/>
</dbReference>
<dbReference type="Gene3D" id="3.40.50.300">
    <property type="entry name" value="P-loop containing nucleotide triphosphate hydrolases"/>
    <property type="match status" value="2"/>
</dbReference>
<dbReference type="HAMAP" id="MF_01894">
    <property type="entry name" value="Smc_prok"/>
    <property type="match status" value="1"/>
</dbReference>
<proteinExistence type="inferred from homology"/>
<protein>
    <recommendedName>
        <fullName evidence="7">Chromosome partition protein Smc</fullName>
    </recommendedName>
</protein>
<dbReference type="Gene3D" id="3.30.70.1620">
    <property type="match status" value="1"/>
</dbReference>
<accession>A0AAJ1VQM1</accession>
<dbReference type="GO" id="GO:0007062">
    <property type="term" value="P:sister chromatid cohesion"/>
    <property type="evidence" value="ECO:0007669"/>
    <property type="project" value="InterPro"/>
</dbReference>
<dbReference type="AlphaFoldDB" id="A0AAJ1VQM1"/>
<reference evidence="11 12" key="1">
    <citation type="journal article" date="2019" name="Syst. Appl. Microbiol.">
        <title>Oenococcus sicerae sp. nov., isolated from French cider.</title>
        <authorList>
            <person name="Cousin F.J."/>
            <person name="Le Guellec R."/>
            <person name="Chagnot C."/>
            <person name="Goux D."/>
            <person name="Dalmasso M."/>
            <person name="Laplace J.M."/>
            <person name="Cretenet M."/>
        </authorList>
    </citation>
    <scope>NUCLEOTIDE SEQUENCE [LARGE SCALE GENOMIC DNA]</scope>
    <source>
        <strain evidence="11 12">UCMA 15228</strain>
    </source>
</reference>
<dbReference type="InterPro" id="IPR024704">
    <property type="entry name" value="SMC"/>
</dbReference>
<dbReference type="GO" id="GO:0005737">
    <property type="term" value="C:cytoplasm"/>
    <property type="evidence" value="ECO:0007669"/>
    <property type="project" value="UniProtKB-SubCell"/>
</dbReference>
<dbReference type="EMBL" id="CP029684">
    <property type="protein sequence ID" value="QAS69927.1"/>
    <property type="molecule type" value="Genomic_DNA"/>
</dbReference>
<comment type="subunit">
    <text evidence="7">Homodimer.</text>
</comment>
<evidence type="ECO:0000256" key="7">
    <source>
        <dbReference type="HAMAP-Rule" id="MF_01894"/>
    </source>
</evidence>
<comment type="domain">
    <text evidence="7">Contains large globular domains required for ATP hydrolysis at each terminus and a third globular domain forming a flexible hinge near the middle of the molecule. These domains are separated by coiled-coil structures.</text>
</comment>
<keyword evidence="6 7" id="KW-0238">DNA-binding</keyword>
<reference evidence="10" key="2">
    <citation type="submission" date="2019-01" db="EMBL/GenBank/DDBJ databases">
        <title>Oenococcus sicerae UCMA17102.</title>
        <authorList>
            <person name="Cousin F.J."/>
            <person name="Le Guellec R."/>
            <person name="Cretenet M."/>
        </authorList>
    </citation>
    <scope>NUCLEOTIDE SEQUENCE</scope>
    <source>
        <strain evidence="10">UCMA17102</strain>
    </source>
</reference>